<dbReference type="Proteomes" id="UP001179647">
    <property type="component" value="Chromosome"/>
</dbReference>
<dbReference type="RefSeq" id="WP_275469432.1">
    <property type="nucleotide sequence ID" value="NZ_CP110232.1"/>
</dbReference>
<evidence type="ECO:0000313" key="2">
    <source>
        <dbReference type="EMBL" id="WEG73632.1"/>
    </source>
</evidence>
<proteinExistence type="predicted"/>
<organism evidence="2 3">
    <name type="scientific">Vagococcus intermedius</name>
    <dbReference type="NCBI Taxonomy" id="2991418"/>
    <lineage>
        <taxon>Bacteria</taxon>
        <taxon>Bacillati</taxon>
        <taxon>Bacillota</taxon>
        <taxon>Bacilli</taxon>
        <taxon>Lactobacillales</taxon>
        <taxon>Enterococcaceae</taxon>
        <taxon>Vagococcus</taxon>
    </lineage>
</organism>
<dbReference type="InterPro" id="IPR007737">
    <property type="entry name" value="Mga_HTH"/>
</dbReference>
<dbReference type="AlphaFoldDB" id="A0AAF0CVK1"/>
<accession>A0AAF0CVK1</accession>
<sequence length="491" mass="57323">MHNQLLNTIDAKKMRLYHTLLKTDTIHIKDLVELTDINRSTILRLIKKINDDLTLLNISEFCVVKTDSNFFAPRPNLSFDNHPEKLLLNFYLKNSTPYNLFLKLSHHPRYNIFTLCEDLSLSHSYCLKELTKLKKLLVYCGLDLTKEGNYYSITGDISYKILGSYFVKNFLVNYGETDVSQESLETKLSNINSPFLADKDHLGAIRCLLMRYSFSEFADDLHAIQFKSRQTKEILTLAHSFYPVFNNLNLIDLTTEQIYFTELLLRTNILEIIPVAERAKTGLFFNKHQNNPIIIKAKFLLKTFLNFFKREISENLFGELLYCLTLDLVYAHEFPINSKANFYTLVIPYQQDCFQDTDVYNSVTAVLNHITDAYPTVLMTENESYFIKKNFSSLYILLLKSKTYIFIDTVRTPQAEFALKKQLPTLLSTECFELTSNMSQANLLIVDYPVPRSNYQKIIYCDNYLAEDTWKFLLKSIMDYHIETTQPLSYK</sequence>
<protein>
    <submittedName>
        <fullName evidence="2">Helix-turn-helix domain-containing protein</fullName>
    </submittedName>
</protein>
<evidence type="ECO:0000313" key="3">
    <source>
        <dbReference type="Proteomes" id="UP001179647"/>
    </source>
</evidence>
<gene>
    <name evidence="2" type="ORF">OL234_01620</name>
</gene>
<dbReference type="EMBL" id="CP110232">
    <property type="protein sequence ID" value="WEG73632.1"/>
    <property type="molecule type" value="Genomic_DNA"/>
</dbReference>
<dbReference type="KEGG" id="vie:OL234_01620"/>
<reference evidence="2" key="1">
    <citation type="submission" date="2022-10" db="EMBL/GenBank/DDBJ databases">
        <title>Vagococcus sp. isolated from poultry meat.</title>
        <authorList>
            <person name="Johansson P."/>
            <person name="Bjorkroth J."/>
        </authorList>
    </citation>
    <scope>NUCLEOTIDE SEQUENCE</scope>
    <source>
        <strain evidence="2">STAA11</strain>
    </source>
</reference>
<keyword evidence="3" id="KW-1185">Reference proteome</keyword>
<name>A0AAF0CVK1_9ENTE</name>
<evidence type="ECO:0000259" key="1">
    <source>
        <dbReference type="Pfam" id="PF05043"/>
    </source>
</evidence>
<feature type="domain" description="Mga helix-turn-helix" evidence="1">
    <location>
        <begin position="87"/>
        <end position="156"/>
    </location>
</feature>
<dbReference type="Pfam" id="PF05043">
    <property type="entry name" value="Mga"/>
    <property type="match status" value="1"/>
</dbReference>